<dbReference type="AlphaFoldDB" id="A0A6M2AR44"/>
<accession>A0A6M2AR44</accession>
<evidence type="ECO:0000313" key="9">
    <source>
        <dbReference type="EMBL" id="MCQ9303509.1"/>
    </source>
</evidence>
<dbReference type="InterPro" id="IPR013324">
    <property type="entry name" value="RNA_pol_sigma_r3/r4-like"/>
</dbReference>
<dbReference type="Gene3D" id="1.10.1740.10">
    <property type="match status" value="1"/>
</dbReference>
<dbReference type="EMBL" id="JANILD010000003">
    <property type="protein sequence ID" value="MCQ9303509.1"/>
    <property type="molecule type" value="Genomic_DNA"/>
</dbReference>
<dbReference type="InterPro" id="IPR000838">
    <property type="entry name" value="RNA_pol_sigma70_ECF_CS"/>
</dbReference>
<sequence>MRESDIELYDKIVSKDTDSLETLYDRYESLLYSFIYKITQDKQSSEEVLQDVFMKIWNQKAKFDSSKGKMSTWLITISRNLAIDYIRKRKTTSYEYDEERDNIKTDNVPESELITKEEAEQIKGCIDELDAKQQAIVYLFYFKGFNHKEISKTLEIPLGTVKSRLRLSIQHLKHKLKINKKGERK</sequence>
<comment type="similarity">
    <text evidence="1 6">Belongs to the sigma-70 factor family. ECF subfamily.</text>
</comment>
<dbReference type="Proteomes" id="UP000274792">
    <property type="component" value="Unassembled WGS sequence"/>
</dbReference>
<name>A0A6M2AR44_MAMSC</name>
<dbReference type="GO" id="GO:0003677">
    <property type="term" value="F:DNA binding"/>
    <property type="evidence" value="ECO:0007669"/>
    <property type="project" value="UniProtKB-KW"/>
</dbReference>
<evidence type="ECO:0000256" key="4">
    <source>
        <dbReference type="ARBA" id="ARBA00023125"/>
    </source>
</evidence>
<reference evidence="9" key="3">
    <citation type="submission" date="2022-07" db="EMBL/GenBank/DDBJ databases">
        <title>Bacterial species isolated from the porcine tonsil microbiota.</title>
        <authorList>
            <person name="Oliveira I.M.F."/>
        </authorList>
    </citation>
    <scope>NUCLEOTIDE SEQUENCE</scope>
    <source>
        <strain evidence="9">8QC2O2</strain>
    </source>
</reference>
<evidence type="ECO:0000259" key="7">
    <source>
        <dbReference type="Pfam" id="PF04542"/>
    </source>
</evidence>
<dbReference type="InterPro" id="IPR013249">
    <property type="entry name" value="RNA_pol_sigma70_r4_t2"/>
</dbReference>
<keyword evidence="3 6" id="KW-0731">Sigma factor</keyword>
<evidence type="ECO:0000256" key="5">
    <source>
        <dbReference type="ARBA" id="ARBA00023163"/>
    </source>
</evidence>
<reference evidence="10" key="2">
    <citation type="submission" date="2021-02" db="EMBL/GenBank/DDBJ databases">
        <title>cfr and optrA-positive Staphylococcus spp.</title>
        <authorList>
            <person name="Chen L."/>
        </authorList>
    </citation>
    <scope>NUCLEOTIDE SEQUENCE</scope>
    <source>
        <strain evidence="10">GDQ20D70P</strain>
    </source>
</reference>
<organism evidence="11 12">
    <name type="scientific">Mammaliicoccus sciuri</name>
    <name type="common">Staphylococcus sciuri</name>
    <dbReference type="NCBI Taxonomy" id="1296"/>
    <lineage>
        <taxon>Bacteria</taxon>
        <taxon>Bacillati</taxon>
        <taxon>Bacillota</taxon>
        <taxon>Bacilli</taxon>
        <taxon>Bacillales</taxon>
        <taxon>Staphylococcaceae</taxon>
        <taxon>Mammaliicoccus</taxon>
    </lineage>
</organism>
<dbReference type="SUPFAM" id="SSF88946">
    <property type="entry name" value="Sigma2 domain of RNA polymerase sigma factors"/>
    <property type="match status" value="1"/>
</dbReference>
<dbReference type="InterPro" id="IPR039425">
    <property type="entry name" value="RNA_pol_sigma-70-like"/>
</dbReference>
<dbReference type="InterPro" id="IPR007627">
    <property type="entry name" value="RNA_pol_sigma70_r2"/>
</dbReference>
<evidence type="ECO:0000259" key="8">
    <source>
        <dbReference type="Pfam" id="PF08281"/>
    </source>
</evidence>
<dbReference type="PANTHER" id="PTHR43133:SF62">
    <property type="entry name" value="RNA POLYMERASE SIGMA FACTOR SIGZ"/>
    <property type="match status" value="1"/>
</dbReference>
<dbReference type="InterPro" id="IPR036388">
    <property type="entry name" value="WH-like_DNA-bd_sf"/>
</dbReference>
<evidence type="ECO:0000313" key="11">
    <source>
        <dbReference type="EMBL" id="RTX73531.1"/>
    </source>
</evidence>
<dbReference type="PROSITE" id="PS01063">
    <property type="entry name" value="SIGMA70_ECF"/>
    <property type="match status" value="1"/>
</dbReference>
<dbReference type="SUPFAM" id="SSF88659">
    <property type="entry name" value="Sigma3 and sigma4 domains of RNA polymerase sigma factors"/>
    <property type="match status" value="1"/>
</dbReference>
<reference evidence="11 12" key="1">
    <citation type="submission" date="2018-10" db="EMBL/GenBank/DDBJ databases">
        <title>A collection Staphylococci species genome sequencing.</title>
        <authorList>
            <person name="Cole K."/>
        </authorList>
    </citation>
    <scope>NUCLEOTIDE SEQUENCE [LARGE SCALE GENOMIC DNA]</scope>
    <source>
        <strain evidence="11">CCUG 37923</strain>
        <strain evidence="12">NCTC 12218</strain>
    </source>
</reference>
<dbReference type="PANTHER" id="PTHR43133">
    <property type="entry name" value="RNA POLYMERASE ECF-TYPE SIGMA FACTO"/>
    <property type="match status" value="1"/>
</dbReference>
<dbReference type="GO" id="GO:0006352">
    <property type="term" value="P:DNA-templated transcription initiation"/>
    <property type="evidence" value="ECO:0007669"/>
    <property type="project" value="InterPro"/>
</dbReference>
<evidence type="ECO:0000256" key="6">
    <source>
        <dbReference type="RuleBase" id="RU000716"/>
    </source>
</evidence>
<keyword evidence="2 6" id="KW-0805">Transcription regulation</keyword>
<keyword evidence="5 6" id="KW-0804">Transcription</keyword>
<dbReference type="CDD" id="cd06171">
    <property type="entry name" value="Sigma70_r4"/>
    <property type="match status" value="1"/>
</dbReference>
<dbReference type="Proteomes" id="UP001204068">
    <property type="component" value="Unassembled WGS sequence"/>
</dbReference>
<evidence type="ECO:0000256" key="1">
    <source>
        <dbReference type="ARBA" id="ARBA00010641"/>
    </source>
</evidence>
<evidence type="ECO:0000313" key="10">
    <source>
        <dbReference type="EMBL" id="QRN91386.1"/>
    </source>
</evidence>
<evidence type="ECO:0000313" key="12">
    <source>
        <dbReference type="Proteomes" id="UP000274792"/>
    </source>
</evidence>
<protein>
    <recommendedName>
        <fullName evidence="6">RNA polymerase sigma factor</fullName>
    </recommendedName>
</protein>
<feature type="domain" description="RNA polymerase sigma factor 70 region 4 type 2" evidence="8">
    <location>
        <begin position="120"/>
        <end position="172"/>
    </location>
</feature>
<dbReference type="InterPro" id="IPR014284">
    <property type="entry name" value="RNA_pol_sigma-70_dom"/>
</dbReference>
<dbReference type="RefSeq" id="WP_025905379.1">
    <property type="nucleotide sequence ID" value="NZ_CP064868.1"/>
</dbReference>
<evidence type="ECO:0000256" key="2">
    <source>
        <dbReference type="ARBA" id="ARBA00023015"/>
    </source>
</evidence>
<dbReference type="GO" id="GO:0006950">
    <property type="term" value="P:response to stress"/>
    <property type="evidence" value="ECO:0007669"/>
    <property type="project" value="UniProtKB-ARBA"/>
</dbReference>
<gene>
    <name evidence="11" type="ORF">CD117_05625</name>
    <name evidence="10" type="ORF">JRU67_00680</name>
    <name evidence="9" type="ORF">NQ032_07830</name>
</gene>
<dbReference type="NCBIfam" id="TIGR02937">
    <property type="entry name" value="sigma70-ECF"/>
    <property type="match status" value="1"/>
</dbReference>
<dbReference type="Proteomes" id="UP000640299">
    <property type="component" value="Chromosome"/>
</dbReference>
<dbReference type="Pfam" id="PF04542">
    <property type="entry name" value="Sigma70_r2"/>
    <property type="match status" value="1"/>
</dbReference>
<dbReference type="GO" id="GO:0016987">
    <property type="term" value="F:sigma factor activity"/>
    <property type="evidence" value="ECO:0007669"/>
    <property type="project" value="UniProtKB-KW"/>
</dbReference>
<dbReference type="EMBL" id="RXWV01000027">
    <property type="protein sequence ID" value="RTX73531.1"/>
    <property type="molecule type" value="Genomic_DNA"/>
</dbReference>
<dbReference type="InterPro" id="IPR013325">
    <property type="entry name" value="RNA_pol_sigma_r2"/>
</dbReference>
<dbReference type="EMBL" id="CP069389">
    <property type="protein sequence ID" value="QRN91386.1"/>
    <property type="molecule type" value="Genomic_DNA"/>
</dbReference>
<proteinExistence type="inferred from homology"/>
<keyword evidence="4 6" id="KW-0238">DNA-binding</keyword>
<evidence type="ECO:0000256" key="3">
    <source>
        <dbReference type="ARBA" id="ARBA00023082"/>
    </source>
</evidence>
<dbReference type="Gene3D" id="1.10.10.10">
    <property type="entry name" value="Winged helix-like DNA-binding domain superfamily/Winged helix DNA-binding domain"/>
    <property type="match status" value="1"/>
</dbReference>
<dbReference type="Pfam" id="PF08281">
    <property type="entry name" value="Sigma70_r4_2"/>
    <property type="match status" value="1"/>
</dbReference>
<feature type="domain" description="RNA polymerase sigma-70 region 2" evidence="7">
    <location>
        <begin position="23"/>
        <end position="90"/>
    </location>
</feature>